<dbReference type="EMBL" id="DRMH01000076">
    <property type="protein sequence ID" value="HFC97921.1"/>
    <property type="molecule type" value="Genomic_DNA"/>
</dbReference>
<name>A0A7C3GKP9_9BACT</name>
<protein>
    <submittedName>
        <fullName evidence="1">Phage tail protein</fullName>
    </submittedName>
</protein>
<feature type="non-terminal residue" evidence="1">
    <location>
        <position position="1"/>
    </location>
</feature>
<accession>A0A7C3GKP9</accession>
<proteinExistence type="predicted"/>
<dbReference type="Proteomes" id="UP000886043">
    <property type="component" value="Unassembled WGS sequence"/>
</dbReference>
<dbReference type="InterPro" id="IPR008861">
    <property type="entry name" value="GpX-like"/>
</dbReference>
<evidence type="ECO:0000313" key="1">
    <source>
        <dbReference type="EMBL" id="HFC97921.1"/>
    </source>
</evidence>
<reference evidence="1" key="1">
    <citation type="journal article" date="2020" name="mSystems">
        <title>Genome- and Community-Level Interaction Insights into Carbon Utilization and Element Cycling Functions of Hydrothermarchaeota in Hydrothermal Sediment.</title>
        <authorList>
            <person name="Zhou Z."/>
            <person name="Liu Y."/>
            <person name="Xu W."/>
            <person name="Pan J."/>
            <person name="Luo Z.H."/>
            <person name="Li M."/>
        </authorList>
    </citation>
    <scope>NUCLEOTIDE SEQUENCE [LARGE SCALE GENOMIC DNA]</scope>
    <source>
        <strain evidence="1">HyVt-483</strain>
    </source>
</reference>
<comment type="caution">
    <text evidence="1">The sequence shown here is derived from an EMBL/GenBank/DDBJ whole genome shotgun (WGS) entry which is preliminary data.</text>
</comment>
<sequence>EGEAWDEIARKVYGTEKLMHVLLSANPNLRHHLTLPGNTQVVCPEVEIETVPEVLPPWKR</sequence>
<gene>
    <name evidence="1" type="ORF">ENJ40_05635</name>
</gene>
<dbReference type="Pfam" id="PF05489">
    <property type="entry name" value="Phage_tail_X"/>
    <property type="match status" value="1"/>
</dbReference>
<organism evidence="1">
    <name type="scientific">Thermosulfurimonas dismutans</name>
    <dbReference type="NCBI Taxonomy" id="999894"/>
    <lineage>
        <taxon>Bacteria</taxon>
        <taxon>Pseudomonadati</taxon>
        <taxon>Thermodesulfobacteriota</taxon>
        <taxon>Thermodesulfobacteria</taxon>
        <taxon>Thermodesulfobacteriales</taxon>
        <taxon>Thermodesulfobacteriaceae</taxon>
        <taxon>Thermosulfurimonas</taxon>
    </lineage>
</organism>
<dbReference type="AlphaFoldDB" id="A0A7C3GKP9"/>